<sequence>MLITQISSLDSVQCKRSVRAENFANTKASRVSYASTNRRFNLPNIIPWRYLIYQYLNIGSVSSSGPEGSHPPVIQATSTHVEPSCKLRYVAALDEARGHAANGIQIIEIRITKQGKSWTEPSTPNIWRSPKAMKQRVYLFALAYVTDFAKRLDI</sequence>
<organism evidence="1 2">
    <name type="scientific">Hydnum rufescens UP504</name>
    <dbReference type="NCBI Taxonomy" id="1448309"/>
    <lineage>
        <taxon>Eukaryota</taxon>
        <taxon>Fungi</taxon>
        <taxon>Dikarya</taxon>
        <taxon>Basidiomycota</taxon>
        <taxon>Agaricomycotina</taxon>
        <taxon>Agaricomycetes</taxon>
        <taxon>Cantharellales</taxon>
        <taxon>Hydnaceae</taxon>
        <taxon>Hydnum</taxon>
    </lineage>
</organism>
<proteinExistence type="predicted"/>
<comment type="caution">
    <text evidence="1">The sequence shown here is derived from an EMBL/GenBank/DDBJ whole genome shotgun (WGS) entry which is preliminary data.</text>
</comment>
<dbReference type="EMBL" id="MU128936">
    <property type="protein sequence ID" value="KAF9516749.1"/>
    <property type="molecule type" value="Genomic_DNA"/>
</dbReference>
<dbReference type="Proteomes" id="UP000886523">
    <property type="component" value="Unassembled WGS sequence"/>
</dbReference>
<evidence type="ECO:0000313" key="2">
    <source>
        <dbReference type="Proteomes" id="UP000886523"/>
    </source>
</evidence>
<keyword evidence="2" id="KW-1185">Reference proteome</keyword>
<name>A0A9P6B3E5_9AGAM</name>
<reference evidence="1" key="1">
    <citation type="journal article" date="2020" name="Nat. Commun.">
        <title>Large-scale genome sequencing of mycorrhizal fungi provides insights into the early evolution of symbiotic traits.</title>
        <authorList>
            <person name="Miyauchi S."/>
            <person name="Kiss E."/>
            <person name="Kuo A."/>
            <person name="Drula E."/>
            <person name="Kohler A."/>
            <person name="Sanchez-Garcia M."/>
            <person name="Morin E."/>
            <person name="Andreopoulos B."/>
            <person name="Barry K.W."/>
            <person name="Bonito G."/>
            <person name="Buee M."/>
            <person name="Carver A."/>
            <person name="Chen C."/>
            <person name="Cichocki N."/>
            <person name="Clum A."/>
            <person name="Culley D."/>
            <person name="Crous P.W."/>
            <person name="Fauchery L."/>
            <person name="Girlanda M."/>
            <person name="Hayes R.D."/>
            <person name="Keri Z."/>
            <person name="LaButti K."/>
            <person name="Lipzen A."/>
            <person name="Lombard V."/>
            <person name="Magnuson J."/>
            <person name="Maillard F."/>
            <person name="Murat C."/>
            <person name="Nolan M."/>
            <person name="Ohm R.A."/>
            <person name="Pangilinan J."/>
            <person name="Pereira M.F."/>
            <person name="Perotto S."/>
            <person name="Peter M."/>
            <person name="Pfister S."/>
            <person name="Riley R."/>
            <person name="Sitrit Y."/>
            <person name="Stielow J.B."/>
            <person name="Szollosi G."/>
            <person name="Zifcakova L."/>
            <person name="Stursova M."/>
            <person name="Spatafora J.W."/>
            <person name="Tedersoo L."/>
            <person name="Vaario L.M."/>
            <person name="Yamada A."/>
            <person name="Yan M."/>
            <person name="Wang P."/>
            <person name="Xu J."/>
            <person name="Bruns T."/>
            <person name="Baldrian P."/>
            <person name="Vilgalys R."/>
            <person name="Dunand C."/>
            <person name="Henrissat B."/>
            <person name="Grigoriev I.V."/>
            <person name="Hibbett D."/>
            <person name="Nagy L.G."/>
            <person name="Martin F.M."/>
        </authorList>
    </citation>
    <scope>NUCLEOTIDE SEQUENCE</scope>
    <source>
        <strain evidence="1">UP504</strain>
    </source>
</reference>
<accession>A0A9P6B3E5</accession>
<gene>
    <name evidence="1" type="ORF">BS47DRAFT_1390345</name>
</gene>
<dbReference type="AlphaFoldDB" id="A0A9P6B3E5"/>
<evidence type="ECO:0000313" key="1">
    <source>
        <dbReference type="EMBL" id="KAF9516749.1"/>
    </source>
</evidence>
<protein>
    <submittedName>
        <fullName evidence="1">Uncharacterized protein</fullName>
    </submittedName>
</protein>